<evidence type="ECO:0000256" key="1">
    <source>
        <dbReference type="SAM" id="MobiDB-lite"/>
    </source>
</evidence>
<dbReference type="Proteomes" id="UP001224775">
    <property type="component" value="Unassembled WGS sequence"/>
</dbReference>
<keyword evidence="4" id="KW-1185">Reference proteome</keyword>
<accession>A0AAD8XR63</accession>
<dbReference type="AlphaFoldDB" id="A0AAD8XR63"/>
<protein>
    <submittedName>
        <fullName evidence="3">Uncharacterized protein</fullName>
    </submittedName>
</protein>
<evidence type="ECO:0000256" key="2">
    <source>
        <dbReference type="SAM" id="Phobius"/>
    </source>
</evidence>
<keyword evidence="2" id="KW-0472">Membrane</keyword>
<organism evidence="3 4">
    <name type="scientific">Skeletonema marinoi</name>
    <dbReference type="NCBI Taxonomy" id="267567"/>
    <lineage>
        <taxon>Eukaryota</taxon>
        <taxon>Sar</taxon>
        <taxon>Stramenopiles</taxon>
        <taxon>Ochrophyta</taxon>
        <taxon>Bacillariophyta</taxon>
        <taxon>Coscinodiscophyceae</taxon>
        <taxon>Thalassiosirophycidae</taxon>
        <taxon>Thalassiosirales</taxon>
        <taxon>Skeletonemataceae</taxon>
        <taxon>Skeletonema</taxon>
        <taxon>Skeletonema marinoi-dohrnii complex</taxon>
    </lineage>
</organism>
<gene>
    <name evidence="3" type="ORF">QTG54_017006</name>
</gene>
<feature type="compositionally biased region" description="Polar residues" evidence="1">
    <location>
        <begin position="14"/>
        <end position="25"/>
    </location>
</feature>
<dbReference type="SUPFAM" id="SSF82199">
    <property type="entry name" value="SET domain"/>
    <property type="match status" value="1"/>
</dbReference>
<keyword evidence="2" id="KW-0812">Transmembrane</keyword>
<reference evidence="3" key="1">
    <citation type="submission" date="2023-06" db="EMBL/GenBank/DDBJ databases">
        <title>Survivors Of The Sea: Transcriptome response of Skeletonema marinoi to long-term dormancy.</title>
        <authorList>
            <person name="Pinder M.I.M."/>
            <person name="Kourtchenko O."/>
            <person name="Robertson E.K."/>
            <person name="Larsson T."/>
            <person name="Maumus F."/>
            <person name="Osuna-Cruz C.M."/>
            <person name="Vancaester E."/>
            <person name="Stenow R."/>
            <person name="Vandepoele K."/>
            <person name="Ploug H."/>
            <person name="Bruchert V."/>
            <person name="Godhe A."/>
            <person name="Topel M."/>
        </authorList>
    </citation>
    <scope>NUCLEOTIDE SEQUENCE</scope>
    <source>
        <strain evidence="3">R05AC</strain>
    </source>
</reference>
<feature type="transmembrane region" description="Helical" evidence="2">
    <location>
        <begin position="35"/>
        <end position="57"/>
    </location>
</feature>
<feature type="region of interest" description="Disordered" evidence="1">
    <location>
        <begin position="1"/>
        <end position="25"/>
    </location>
</feature>
<dbReference type="Gene3D" id="2.170.270.10">
    <property type="entry name" value="SET domain"/>
    <property type="match status" value="1"/>
</dbReference>
<dbReference type="InterPro" id="IPR046341">
    <property type="entry name" value="SET_dom_sf"/>
</dbReference>
<evidence type="ECO:0000313" key="4">
    <source>
        <dbReference type="Proteomes" id="UP001224775"/>
    </source>
</evidence>
<dbReference type="EMBL" id="JATAAI010000074">
    <property type="protein sequence ID" value="KAK1732306.1"/>
    <property type="molecule type" value="Genomic_DNA"/>
</dbReference>
<proteinExistence type="predicted"/>
<sequence>MRRPRNRTNSSNSVLPLSSGNKTNSTRSISLHKRLTILTAAKLTCVIIIGYQIALMVKPNLLKAKEVNYWENRKPASSPLKQIYESRNCDEILNSTRPIYSEAYWKKFHDIWKDHGGRVDPDFITSMAPPDFVRPTKAGETSDGKGRGVFAARDIKKGEMIYGQTTNYAYFSNGYGFQRFLEL</sequence>
<name>A0AAD8XR63_9STRA</name>
<evidence type="ECO:0000313" key="3">
    <source>
        <dbReference type="EMBL" id="KAK1732306.1"/>
    </source>
</evidence>
<keyword evidence="2" id="KW-1133">Transmembrane helix</keyword>
<comment type="caution">
    <text evidence="3">The sequence shown here is derived from an EMBL/GenBank/DDBJ whole genome shotgun (WGS) entry which is preliminary data.</text>
</comment>